<dbReference type="CTD" id="20252286"/>
<dbReference type="InterPro" id="IPR030456">
    <property type="entry name" value="TF_fork_head_CS_2"/>
</dbReference>
<evidence type="ECO:0000259" key="4">
    <source>
        <dbReference type="PROSITE" id="PS50039"/>
    </source>
</evidence>
<dbReference type="PROSITE" id="PS00658">
    <property type="entry name" value="FORK_HEAD_2"/>
    <property type="match status" value="1"/>
</dbReference>
<gene>
    <name evidence="5" type="ORF">LOTGIDRAFT_77573</name>
</gene>
<reference evidence="5 6" key="1">
    <citation type="journal article" date="2013" name="Nature">
        <title>Insights into bilaterian evolution from three spiralian genomes.</title>
        <authorList>
            <person name="Simakov O."/>
            <person name="Marletaz F."/>
            <person name="Cho S.J."/>
            <person name="Edsinger-Gonzales E."/>
            <person name="Havlak P."/>
            <person name="Hellsten U."/>
            <person name="Kuo D.H."/>
            <person name="Larsson T."/>
            <person name="Lv J."/>
            <person name="Arendt D."/>
            <person name="Savage R."/>
            <person name="Osoegawa K."/>
            <person name="de Jong P."/>
            <person name="Grimwood J."/>
            <person name="Chapman J.A."/>
            <person name="Shapiro H."/>
            <person name="Aerts A."/>
            <person name="Otillar R.P."/>
            <person name="Terry A.Y."/>
            <person name="Boore J.L."/>
            <person name="Grigoriev I.V."/>
            <person name="Lindberg D.R."/>
            <person name="Seaver E.C."/>
            <person name="Weisblat D.A."/>
            <person name="Putnam N.H."/>
            <person name="Rokhsar D.S."/>
        </authorList>
    </citation>
    <scope>NUCLEOTIDE SEQUENCE [LARGE SCALE GENOMIC DNA]</scope>
</reference>
<dbReference type="EMBL" id="KB203598">
    <property type="protein sequence ID" value="ESO83715.1"/>
    <property type="molecule type" value="Genomic_DNA"/>
</dbReference>
<dbReference type="Proteomes" id="UP000030746">
    <property type="component" value="Unassembled WGS sequence"/>
</dbReference>
<evidence type="ECO:0000313" key="5">
    <source>
        <dbReference type="EMBL" id="ESO83715.1"/>
    </source>
</evidence>
<dbReference type="HOGENOM" id="CLU_077699_5_2_1"/>
<feature type="non-terminal residue" evidence="5">
    <location>
        <position position="99"/>
    </location>
</feature>
<evidence type="ECO:0000256" key="1">
    <source>
        <dbReference type="ARBA" id="ARBA00023125"/>
    </source>
</evidence>
<dbReference type="GO" id="GO:0000981">
    <property type="term" value="F:DNA-binding transcription factor activity, RNA polymerase II-specific"/>
    <property type="evidence" value="ECO:0007669"/>
    <property type="project" value="TreeGrafter"/>
</dbReference>
<dbReference type="KEGG" id="lgi:LOTGIDRAFT_77573"/>
<evidence type="ECO:0000313" key="6">
    <source>
        <dbReference type="Proteomes" id="UP000030746"/>
    </source>
</evidence>
<keyword evidence="2 3" id="KW-0539">Nucleus</keyword>
<evidence type="ECO:0000256" key="3">
    <source>
        <dbReference type="PROSITE-ProRule" id="PRU00089"/>
    </source>
</evidence>
<dbReference type="RefSeq" id="XP_009065498.1">
    <property type="nucleotide sequence ID" value="XM_009067250.1"/>
</dbReference>
<accession>V3ZMP3</accession>
<dbReference type="PRINTS" id="PR00053">
    <property type="entry name" value="FORKHEAD"/>
</dbReference>
<dbReference type="PANTHER" id="PTHR11829:SF142">
    <property type="entry name" value="FORK-HEAD DOMAIN-CONTAINING PROTEIN"/>
    <property type="match status" value="1"/>
</dbReference>
<dbReference type="PROSITE" id="PS50039">
    <property type="entry name" value="FORK_HEAD_3"/>
    <property type="match status" value="1"/>
</dbReference>
<dbReference type="GeneID" id="20252286"/>
<dbReference type="OMA" id="PELRDCQ"/>
<dbReference type="GO" id="GO:0030154">
    <property type="term" value="P:cell differentiation"/>
    <property type="evidence" value="ECO:0007669"/>
    <property type="project" value="TreeGrafter"/>
</dbReference>
<dbReference type="GO" id="GO:0005634">
    <property type="term" value="C:nucleus"/>
    <property type="evidence" value="ECO:0007669"/>
    <property type="project" value="UniProtKB-SubCell"/>
</dbReference>
<protein>
    <recommendedName>
        <fullName evidence="4">Fork-head domain-containing protein</fullName>
    </recommendedName>
</protein>
<keyword evidence="6" id="KW-1185">Reference proteome</keyword>
<proteinExistence type="predicted"/>
<comment type="subcellular location">
    <subcellularLocation>
        <location evidence="3">Nucleus</location>
    </subcellularLocation>
</comment>
<dbReference type="AlphaFoldDB" id="V3ZMP3"/>
<feature type="DNA-binding region" description="Fork-head" evidence="3">
    <location>
        <begin position="1"/>
        <end position="93"/>
    </location>
</feature>
<dbReference type="GO" id="GO:0000978">
    <property type="term" value="F:RNA polymerase II cis-regulatory region sequence-specific DNA binding"/>
    <property type="evidence" value="ECO:0007669"/>
    <property type="project" value="TreeGrafter"/>
</dbReference>
<dbReference type="GO" id="GO:0009653">
    <property type="term" value="P:anatomical structure morphogenesis"/>
    <property type="evidence" value="ECO:0007669"/>
    <property type="project" value="TreeGrafter"/>
</dbReference>
<dbReference type="SUPFAM" id="SSF46785">
    <property type="entry name" value="Winged helix' DNA-binding domain"/>
    <property type="match status" value="1"/>
</dbReference>
<feature type="domain" description="Fork-head" evidence="4">
    <location>
        <begin position="1"/>
        <end position="93"/>
    </location>
</feature>
<dbReference type="CDD" id="cd20035">
    <property type="entry name" value="FH_FOXQ2-like"/>
    <property type="match status" value="1"/>
</dbReference>
<sequence length="99" mass="11800">KPNMSYIGLISMAIQSSSSKKMLLSEIYRWIVNNFPYYKMSDRSWRNSVRHNLSLNECFIKCGRSDNGKSHYWTIHPANMNCFSHGDFRRRHARQLVKR</sequence>
<dbReference type="InterPro" id="IPR047519">
    <property type="entry name" value="FH_FOXQ2-like"/>
</dbReference>
<keyword evidence="1 3" id="KW-0238">DNA-binding</keyword>
<dbReference type="SMART" id="SM00339">
    <property type="entry name" value="FH"/>
    <property type="match status" value="1"/>
</dbReference>
<dbReference type="PANTHER" id="PTHR11829">
    <property type="entry name" value="FORKHEAD BOX PROTEIN"/>
    <property type="match status" value="1"/>
</dbReference>
<dbReference type="InterPro" id="IPR001766">
    <property type="entry name" value="Fork_head_dom"/>
</dbReference>
<dbReference type="InterPro" id="IPR036388">
    <property type="entry name" value="WH-like_DNA-bd_sf"/>
</dbReference>
<name>V3ZMP3_LOTGI</name>
<evidence type="ECO:0000256" key="2">
    <source>
        <dbReference type="ARBA" id="ARBA00023242"/>
    </source>
</evidence>
<feature type="non-terminal residue" evidence="5">
    <location>
        <position position="1"/>
    </location>
</feature>
<organism evidence="5 6">
    <name type="scientific">Lottia gigantea</name>
    <name type="common">Giant owl limpet</name>
    <dbReference type="NCBI Taxonomy" id="225164"/>
    <lineage>
        <taxon>Eukaryota</taxon>
        <taxon>Metazoa</taxon>
        <taxon>Spiralia</taxon>
        <taxon>Lophotrochozoa</taxon>
        <taxon>Mollusca</taxon>
        <taxon>Gastropoda</taxon>
        <taxon>Patellogastropoda</taxon>
        <taxon>Lottioidea</taxon>
        <taxon>Lottiidae</taxon>
        <taxon>Lottia</taxon>
    </lineage>
</organism>
<dbReference type="FunFam" id="1.10.10.10:FF:000135">
    <property type="entry name" value="forkhead box protein G1"/>
    <property type="match status" value="1"/>
</dbReference>
<dbReference type="Gene3D" id="1.10.10.10">
    <property type="entry name" value="Winged helix-like DNA-binding domain superfamily/Winged helix DNA-binding domain"/>
    <property type="match status" value="1"/>
</dbReference>
<dbReference type="OrthoDB" id="5954824at2759"/>
<dbReference type="InterPro" id="IPR036390">
    <property type="entry name" value="WH_DNA-bd_sf"/>
</dbReference>
<dbReference type="InterPro" id="IPR050211">
    <property type="entry name" value="FOX_domain-containing"/>
</dbReference>
<dbReference type="Pfam" id="PF00250">
    <property type="entry name" value="Forkhead"/>
    <property type="match status" value="1"/>
</dbReference>